<organism evidence="1">
    <name type="scientific">marine sediment metagenome</name>
    <dbReference type="NCBI Taxonomy" id="412755"/>
    <lineage>
        <taxon>unclassified sequences</taxon>
        <taxon>metagenomes</taxon>
        <taxon>ecological metagenomes</taxon>
    </lineage>
</organism>
<dbReference type="Gene3D" id="2.60.40.10">
    <property type="entry name" value="Immunoglobulins"/>
    <property type="match status" value="1"/>
</dbReference>
<feature type="non-terminal residue" evidence="1">
    <location>
        <position position="58"/>
    </location>
</feature>
<evidence type="ECO:0008006" key="2">
    <source>
        <dbReference type="Google" id="ProtNLM"/>
    </source>
</evidence>
<proteinExistence type="predicted"/>
<dbReference type="EMBL" id="BARW01024539">
    <property type="protein sequence ID" value="GAI93068.1"/>
    <property type="molecule type" value="Genomic_DNA"/>
</dbReference>
<evidence type="ECO:0000313" key="1">
    <source>
        <dbReference type="EMBL" id="GAI93068.1"/>
    </source>
</evidence>
<reference evidence="1" key="1">
    <citation type="journal article" date="2014" name="Front. Microbiol.">
        <title>High frequency of phylogenetically diverse reductive dehalogenase-homologous genes in deep subseafloor sedimentary metagenomes.</title>
        <authorList>
            <person name="Kawai M."/>
            <person name="Futagami T."/>
            <person name="Toyoda A."/>
            <person name="Takaki Y."/>
            <person name="Nishi S."/>
            <person name="Hori S."/>
            <person name="Arai W."/>
            <person name="Tsubouchi T."/>
            <person name="Morono Y."/>
            <person name="Uchiyama I."/>
            <person name="Ito T."/>
            <person name="Fujiyama A."/>
            <person name="Inagaki F."/>
            <person name="Takami H."/>
        </authorList>
    </citation>
    <scope>NUCLEOTIDE SEQUENCE</scope>
    <source>
        <strain evidence="1">Expedition CK06-06</strain>
    </source>
</reference>
<name>X1SJD4_9ZZZZ</name>
<protein>
    <recommendedName>
        <fullName evidence="2">IPT/TIG domain-containing protein</fullName>
    </recommendedName>
</protein>
<sequence>MDVTISGLHLSGASEISFGPGITANILSVDGATQLTAALTIHPDATAGPRDVIITTPG</sequence>
<accession>X1SJD4</accession>
<dbReference type="AlphaFoldDB" id="X1SJD4"/>
<dbReference type="InterPro" id="IPR013783">
    <property type="entry name" value="Ig-like_fold"/>
</dbReference>
<comment type="caution">
    <text evidence="1">The sequence shown here is derived from an EMBL/GenBank/DDBJ whole genome shotgun (WGS) entry which is preliminary data.</text>
</comment>
<gene>
    <name evidence="1" type="ORF">S12H4_40437</name>
</gene>